<dbReference type="AlphaFoldDB" id="A0A1E3PC56"/>
<dbReference type="PANTHER" id="PTHR28075">
    <property type="entry name" value="CHROMOSOME 16, WHOLE GENOME SHOTGUN SEQUENCE"/>
    <property type="match status" value="1"/>
</dbReference>
<evidence type="ECO:0008006" key="3">
    <source>
        <dbReference type="Google" id="ProtNLM"/>
    </source>
</evidence>
<keyword evidence="2" id="KW-1185">Reference proteome</keyword>
<dbReference type="RefSeq" id="XP_019042148.1">
    <property type="nucleotide sequence ID" value="XM_019183089.1"/>
</dbReference>
<name>A0A1E3PC56_WICAA</name>
<accession>A0A1E3PC56</accession>
<organism evidence="1 2">
    <name type="scientific">Wickerhamomyces anomalus (strain ATCC 58044 / CBS 1984 / NCYC 433 / NRRL Y-366-8)</name>
    <name type="common">Yeast</name>
    <name type="synonym">Hansenula anomala</name>
    <dbReference type="NCBI Taxonomy" id="683960"/>
    <lineage>
        <taxon>Eukaryota</taxon>
        <taxon>Fungi</taxon>
        <taxon>Dikarya</taxon>
        <taxon>Ascomycota</taxon>
        <taxon>Saccharomycotina</taxon>
        <taxon>Saccharomycetes</taxon>
        <taxon>Phaffomycetales</taxon>
        <taxon>Wickerhamomycetaceae</taxon>
        <taxon>Wickerhamomyces</taxon>
    </lineage>
</organism>
<dbReference type="PANTHER" id="PTHR28075:SF1">
    <property type="entry name" value="DUF1748-DOMAIN-CONTAINING PROTEIN"/>
    <property type="match status" value="1"/>
</dbReference>
<gene>
    <name evidence="1" type="ORF">WICANDRAFT_60986</name>
</gene>
<proteinExistence type="predicted"/>
<dbReference type="STRING" id="683960.A0A1E3PC56"/>
<dbReference type="Proteomes" id="UP000094112">
    <property type="component" value="Unassembled WGS sequence"/>
</dbReference>
<reference evidence="1 2" key="1">
    <citation type="journal article" date="2016" name="Proc. Natl. Acad. Sci. U.S.A.">
        <title>Comparative genomics of biotechnologically important yeasts.</title>
        <authorList>
            <person name="Riley R."/>
            <person name="Haridas S."/>
            <person name="Wolfe K.H."/>
            <person name="Lopes M.R."/>
            <person name="Hittinger C.T."/>
            <person name="Goeker M."/>
            <person name="Salamov A.A."/>
            <person name="Wisecaver J.H."/>
            <person name="Long T.M."/>
            <person name="Calvey C.H."/>
            <person name="Aerts A.L."/>
            <person name="Barry K.W."/>
            <person name="Choi C."/>
            <person name="Clum A."/>
            <person name="Coughlan A.Y."/>
            <person name="Deshpande S."/>
            <person name="Douglass A.P."/>
            <person name="Hanson S.J."/>
            <person name="Klenk H.-P."/>
            <person name="LaButti K.M."/>
            <person name="Lapidus A."/>
            <person name="Lindquist E.A."/>
            <person name="Lipzen A.M."/>
            <person name="Meier-Kolthoff J.P."/>
            <person name="Ohm R.A."/>
            <person name="Otillar R.P."/>
            <person name="Pangilinan J.L."/>
            <person name="Peng Y."/>
            <person name="Rokas A."/>
            <person name="Rosa C.A."/>
            <person name="Scheuner C."/>
            <person name="Sibirny A.A."/>
            <person name="Slot J.C."/>
            <person name="Stielow J.B."/>
            <person name="Sun H."/>
            <person name="Kurtzman C.P."/>
            <person name="Blackwell M."/>
            <person name="Grigoriev I.V."/>
            <person name="Jeffries T.W."/>
        </authorList>
    </citation>
    <scope>NUCLEOTIDE SEQUENCE [LARGE SCALE GENOMIC DNA]</scope>
    <source>
        <strain evidence="2">ATCC 58044 / CBS 1984 / NCYC 433 / NRRL Y-366-8</strain>
    </source>
</reference>
<sequence length="83" mass="9486">MSIGKLVHYSVDLVLISMLLASVRRNTGLVLLYQGSDLRKYISKYLAFGEQAYDYFVSFIRHSGYFGTPGIFDRDLRDLDGQN</sequence>
<evidence type="ECO:0000313" key="2">
    <source>
        <dbReference type="Proteomes" id="UP000094112"/>
    </source>
</evidence>
<dbReference type="InterPro" id="IPR013726">
    <property type="entry name" value="Mitofissin"/>
</dbReference>
<dbReference type="Pfam" id="PF08520">
    <property type="entry name" value="Mitofissin"/>
    <property type="match status" value="1"/>
</dbReference>
<protein>
    <recommendedName>
        <fullName evidence="3">DUF1748-domain-containing protein</fullName>
    </recommendedName>
</protein>
<dbReference type="EMBL" id="KV454208">
    <property type="protein sequence ID" value="ODQ62941.1"/>
    <property type="molecule type" value="Genomic_DNA"/>
</dbReference>
<dbReference type="GeneID" id="30200335"/>
<dbReference type="OrthoDB" id="16824at2759"/>
<evidence type="ECO:0000313" key="1">
    <source>
        <dbReference type="EMBL" id="ODQ62941.1"/>
    </source>
</evidence>
<dbReference type="GO" id="GO:0005737">
    <property type="term" value="C:cytoplasm"/>
    <property type="evidence" value="ECO:0007669"/>
    <property type="project" value="TreeGrafter"/>
</dbReference>